<keyword evidence="3" id="KW-0378">Hydrolase</keyword>
<feature type="transmembrane region" description="Helical" evidence="1">
    <location>
        <begin position="30"/>
        <end position="54"/>
    </location>
</feature>
<keyword evidence="3" id="KW-0645">Protease</keyword>
<evidence type="ECO:0000259" key="2">
    <source>
        <dbReference type="Pfam" id="PF02517"/>
    </source>
</evidence>
<accession>J1GUT4</accession>
<evidence type="ECO:0000256" key="1">
    <source>
        <dbReference type="SAM" id="Phobius"/>
    </source>
</evidence>
<dbReference type="eggNOG" id="COG1266">
    <property type="taxonomic scope" value="Bacteria"/>
</dbReference>
<reference evidence="3 4" key="1">
    <citation type="submission" date="2012-05" db="EMBL/GenBank/DDBJ databases">
        <authorList>
            <person name="Harkins D.M."/>
            <person name="Madupu R."/>
            <person name="Durkin A.S."/>
            <person name="Torralba M."/>
            <person name="Methe B."/>
            <person name="Sutton G.G."/>
            <person name="Nelson K.E."/>
        </authorList>
    </citation>
    <scope>NUCLEOTIDE SEQUENCE [LARGE SCALE GENOMIC DNA]</scope>
    <source>
        <strain evidence="3 4">F0489</strain>
    </source>
</reference>
<dbReference type="RefSeq" id="WP_008733808.1">
    <property type="nucleotide sequence ID" value="NZ_AKFT01000214.1"/>
</dbReference>
<dbReference type="GO" id="GO:0006508">
    <property type="term" value="P:proteolysis"/>
    <property type="evidence" value="ECO:0007669"/>
    <property type="project" value="UniProtKB-KW"/>
</dbReference>
<keyword evidence="1" id="KW-1133">Transmembrane helix</keyword>
<proteinExistence type="predicted"/>
<dbReference type="Pfam" id="PF02517">
    <property type="entry name" value="Rce1-like"/>
    <property type="match status" value="1"/>
</dbReference>
<dbReference type="GO" id="GO:0080120">
    <property type="term" value="P:CAAX-box protein maturation"/>
    <property type="evidence" value="ECO:0007669"/>
    <property type="project" value="UniProtKB-ARBA"/>
</dbReference>
<dbReference type="Proteomes" id="UP000002941">
    <property type="component" value="Unassembled WGS sequence"/>
</dbReference>
<evidence type="ECO:0000313" key="3">
    <source>
        <dbReference type="EMBL" id="EJF36835.1"/>
    </source>
</evidence>
<feature type="transmembrane region" description="Helical" evidence="1">
    <location>
        <begin position="137"/>
        <end position="157"/>
    </location>
</feature>
<dbReference type="InterPro" id="IPR003675">
    <property type="entry name" value="Rce1/LyrA-like_dom"/>
</dbReference>
<keyword evidence="1" id="KW-0812">Transmembrane</keyword>
<protein>
    <submittedName>
        <fullName evidence="3">CAAX protease self-immunity</fullName>
    </submittedName>
</protein>
<comment type="caution">
    <text evidence="3">The sequence shown here is derived from an EMBL/GenBank/DDBJ whole genome shotgun (WGS) entry which is preliminary data.</text>
</comment>
<dbReference type="OrthoDB" id="3258639at2"/>
<dbReference type="GO" id="GO:0004175">
    <property type="term" value="F:endopeptidase activity"/>
    <property type="evidence" value="ECO:0007669"/>
    <property type="project" value="UniProtKB-ARBA"/>
</dbReference>
<feature type="transmembrane region" description="Helical" evidence="1">
    <location>
        <begin position="169"/>
        <end position="185"/>
    </location>
</feature>
<gene>
    <name evidence="3" type="ORF">HMPREF1318_0373</name>
</gene>
<dbReference type="AlphaFoldDB" id="J1GUT4"/>
<organism evidence="3 4">
    <name type="scientific">Actinomyces massiliensis F0489</name>
    <dbReference type="NCBI Taxonomy" id="1125718"/>
    <lineage>
        <taxon>Bacteria</taxon>
        <taxon>Bacillati</taxon>
        <taxon>Actinomycetota</taxon>
        <taxon>Actinomycetes</taxon>
        <taxon>Actinomycetales</taxon>
        <taxon>Actinomycetaceae</taxon>
        <taxon>Actinomyces</taxon>
    </lineage>
</organism>
<keyword evidence="1" id="KW-0472">Membrane</keyword>
<evidence type="ECO:0000313" key="4">
    <source>
        <dbReference type="Proteomes" id="UP000002941"/>
    </source>
</evidence>
<dbReference type="PATRIC" id="fig|1125718.3.peg.2730"/>
<keyword evidence="4" id="KW-1185">Reference proteome</keyword>
<feature type="domain" description="CAAX prenyl protease 2/Lysostaphin resistance protein A-like" evidence="2">
    <location>
        <begin position="132"/>
        <end position="228"/>
    </location>
</feature>
<name>J1GUT4_9ACTO</name>
<feature type="transmembrane region" description="Helical" evidence="1">
    <location>
        <begin position="60"/>
        <end position="84"/>
    </location>
</feature>
<feature type="transmembrane region" description="Helical" evidence="1">
    <location>
        <begin position="191"/>
        <end position="211"/>
    </location>
</feature>
<feature type="transmembrane region" description="Helical" evidence="1">
    <location>
        <begin position="105"/>
        <end position="125"/>
    </location>
</feature>
<sequence length="245" mass="26830">MTKKQRSSDHLRVSGESRPPLSRAAAWREVGLTIGVLWSVLGAACFFVGAQWVYDEWGTSLNGALVLDVLFLVGCLVVIGFVRWRQSRRGEGFAELGWGRPARTPMLIIAVIYGLAWTAMAYARGGDPLAWSWQRPIMMAIGLVLAFGEEIAVRGLILDRLERCGSSRLLQVVITAAVMGVYHGVVGHHIWPSYMLSSFILFGVLSIFYVYGGRSLTPVYVAHAMTHFLGDPALMRGILYGVAGG</sequence>
<dbReference type="EMBL" id="AKFT01000214">
    <property type="protein sequence ID" value="EJF36835.1"/>
    <property type="molecule type" value="Genomic_DNA"/>
</dbReference>